<dbReference type="EMBL" id="JACVVK020000395">
    <property type="protein sequence ID" value="KAK7475741.1"/>
    <property type="molecule type" value="Genomic_DNA"/>
</dbReference>
<organism evidence="1 2">
    <name type="scientific">Batillaria attramentaria</name>
    <dbReference type="NCBI Taxonomy" id="370345"/>
    <lineage>
        <taxon>Eukaryota</taxon>
        <taxon>Metazoa</taxon>
        <taxon>Spiralia</taxon>
        <taxon>Lophotrochozoa</taxon>
        <taxon>Mollusca</taxon>
        <taxon>Gastropoda</taxon>
        <taxon>Caenogastropoda</taxon>
        <taxon>Sorbeoconcha</taxon>
        <taxon>Cerithioidea</taxon>
        <taxon>Batillariidae</taxon>
        <taxon>Batillaria</taxon>
    </lineage>
</organism>
<comment type="caution">
    <text evidence="1">The sequence shown here is derived from an EMBL/GenBank/DDBJ whole genome shotgun (WGS) entry which is preliminary data.</text>
</comment>
<reference evidence="1 2" key="1">
    <citation type="journal article" date="2023" name="Sci. Data">
        <title>Genome assembly of the Korean intertidal mud-creeper Batillaria attramentaria.</title>
        <authorList>
            <person name="Patra A.K."/>
            <person name="Ho P.T."/>
            <person name="Jun S."/>
            <person name="Lee S.J."/>
            <person name="Kim Y."/>
            <person name="Won Y.J."/>
        </authorList>
    </citation>
    <scope>NUCLEOTIDE SEQUENCE [LARGE SCALE GENOMIC DNA]</scope>
    <source>
        <strain evidence="1">Wonlab-2016</strain>
    </source>
</reference>
<keyword evidence="2" id="KW-1185">Reference proteome</keyword>
<name>A0ABD0JM53_9CAEN</name>
<proteinExistence type="predicted"/>
<accession>A0ABD0JM53</accession>
<gene>
    <name evidence="1" type="ORF">BaRGS_00033013</name>
</gene>
<dbReference type="AlphaFoldDB" id="A0ABD0JM53"/>
<protein>
    <submittedName>
        <fullName evidence="1">Uncharacterized protein</fullName>
    </submittedName>
</protein>
<evidence type="ECO:0000313" key="2">
    <source>
        <dbReference type="Proteomes" id="UP001519460"/>
    </source>
</evidence>
<sequence>MIARQSGKPMFEYVAQPAGNCIVQYSTKQEVYQVVPQDYKRILNRLKTVLSVSQPRVSSYDHTLQCVVYHQGTECNPLKTAGPHLHLLINVNSHDSPSFRGLKQSGVAQGLYVRSSYVRDLQATIDYLRQDDRGKGIHIHGV</sequence>
<dbReference type="Proteomes" id="UP001519460">
    <property type="component" value="Unassembled WGS sequence"/>
</dbReference>
<evidence type="ECO:0000313" key="1">
    <source>
        <dbReference type="EMBL" id="KAK7475741.1"/>
    </source>
</evidence>